<sequence length="112" mass="11212">MTLSSPLRSAGAATLAVAISALSLGALVAPAPAHANSAAFYTVELAAPAAERTTIIGGVAWQCQGTSCVAAKSNSRPVVVCQRVARELGEVTGFTAKGKALADEDLARCNGN</sequence>
<gene>
    <name evidence="2" type="ORF">V5F89_05330</name>
</gene>
<dbReference type="InterPro" id="IPR058067">
    <property type="entry name" value="CC_3452-like"/>
</dbReference>
<dbReference type="NCBIfam" id="NF047636">
    <property type="entry name" value="CC_3452_fam"/>
    <property type="match status" value="1"/>
</dbReference>
<dbReference type="InterPro" id="IPR058513">
    <property type="entry name" value="DUF8200"/>
</dbReference>
<reference evidence="2 3" key="1">
    <citation type="submission" date="2024-02" db="EMBL/GenBank/DDBJ databases">
        <title>The whole genome sequence of five bacterial samples isolated from Abu Dhabi Sabkha-shore region.</title>
        <authorList>
            <person name="Sudalaimuthuasari N."/>
            <person name="Sarfraz B."/>
            <person name="Tuyisabe J.D."/>
            <person name="Mugisha Ntwali L.D.M."/>
            <person name="Ali A.I.A.A."/>
            <person name="Almansoori S.Z.A."/>
            <person name="Alajami H.S.A."/>
            <person name="Almeqbaali A.A.S."/>
            <person name="Kundu B."/>
            <person name="Saeed E.E."/>
            <person name="Sukumarinath V."/>
            <person name="Mishra A.K."/>
            <person name="Hazzouri K.M."/>
            <person name="Almaskari R."/>
            <person name="Sharma A.K."/>
            <person name="Amiri K.M.A."/>
        </authorList>
    </citation>
    <scope>NUCLEOTIDE SEQUENCE [LARGE SCALE GENOMIC DNA]</scope>
    <source>
        <strain evidence="3">kcgeb_sd</strain>
    </source>
</reference>
<organism evidence="2 3">
    <name type="scientific">Pelagerythrobacter marensis</name>
    <dbReference type="NCBI Taxonomy" id="543877"/>
    <lineage>
        <taxon>Bacteria</taxon>
        <taxon>Pseudomonadati</taxon>
        <taxon>Pseudomonadota</taxon>
        <taxon>Alphaproteobacteria</taxon>
        <taxon>Sphingomonadales</taxon>
        <taxon>Erythrobacteraceae</taxon>
        <taxon>Pelagerythrobacter</taxon>
    </lineage>
</organism>
<evidence type="ECO:0000313" key="2">
    <source>
        <dbReference type="EMBL" id="WWA48324.1"/>
    </source>
</evidence>
<accession>A0ABZ2D642</accession>
<keyword evidence="1" id="KW-0732">Signal</keyword>
<dbReference type="EMBL" id="CP144918">
    <property type="protein sequence ID" value="WWA48324.1"/>
    <property type="molecule type" value="Genomic_DNA"/>
</dbReference>
<proteinExistence type="predicted"/>
<protein>
    <submittedName>
        <fullName evidence="2">Uncharacterized protein</fullName>
    </submittedName>
</protein>
<dbReference type="Proteomes" id="UP001335183">
    <property type="component" value="Chromosome"/>
</dbReference>
<evidence type="ECO:0000256" key="1">
    <source>
        <dbReference type="SAM" id="SignalP"/>
    </source>
</evidence>
<dbReference type="RefSeq" id="WP_338447208.1">
    <property type="nucleotide sequence ID" value="NZ_CP144918.1"/>
</dbReference>
<feature type="signal peptide" evidence="1">
    <location>
        <begin position="1"/>
        <end position="35"/>
    </location>
</feature>
<keyword evidence="3" id="KW-1185">Reference proteome</keyword>
<feature type="chain" id="PRO_5047157013" evidence="1">
    <location>
        <begin position="36"/>
        <end position="112"/>
    </location>
</feature>
<dbReference type="Pfam" id="PF26624">
    <property type="entry name" value="DUF8200"/>
    <property type="match status" value="1"/>
</dbReference>
<evidence type="ECO:0000313" key="3">
    <source>
        <dbReference type="Proteomes" id="UP001335183"/>
    </source>
</evidence>
<name>A0ABZ2D642_9SPHN</name>